<proteinExistence type="predicted"/>
<keyword evidence="1" id="KW-1133">Transmembrane helix</keyword>
<accession>A0A2W4BLC4</accession>
<evidence type="ECO:0000313" key="3">
    <source>
        <dbReference type="Proteomes" id="UP000249828"/>
    </source>
</evidence>
<dbReference type="EMBL" id="PIEU01000069">
    <property type="protein sequence ID" value="PZL73349.1"/>
    <property type="molecule type" value="Genomic_DNA"/>
</dbReference>
<sequence length="82" mass="9477">MKKTNFLVVFWLLLAIISFIIVATNLYNIFDSISYLLIPATDNDYQDSNSIIRQLIQGIPLTMIYGTAFYFSLKQGIKTYKE</sequence>
<dbReference type="RefSeq" id="WP_111247858.1">
    <property type="nucleotide sequence ID" value="NZ_PIEU01000069.1"/>
</dbReference>
<keyword evidence="1" id="KW-0812">Transmembrane</keyword>
<evidence type="ECO:0000313" key="2">
    <source>
        <dbReference type="EMBL" id="PZL73349.1"/>
    </source>
</evidence>
<evidence type="ECO:0000256" key="1">
    <source>
        <dbReference type="SAM" id="Phobius"/>
    </source>
</evidence>
<gene>
    <name evidence="2" type="ORF">CI088_08430</name>
</gene>
<feature type="transmembrane region" description="Helical" evidence="1">
    <location>
        <begin position="50"/>
        <end position="73"/>
    </location>
</feature>
<keyword evidence="1" id="KW-0472">Membrane</keyword>
<comment type="caution">
    <text evidence="2">The sequence shown here is derived from an EMBL/GenBank/DDBJ whole genome shotgun (WGS) entry which is preliminary data.</text>
</comment>
<name>A0A2W4BLC4_9ENTE</name>
<feature type="transmembrane region" description="Helical" evidence="1">
    <location>
        <begin position="7"/>
        <end position="30"/>
    </location>
</feature>
<reference evidence="2 3" key="1">
    <citation type="submission" date="2017-11" db="EMBL/GenBank/DDBJ databases">
        <title>Draft genome sequence of Enterococcus plantarum TRW2 strain isolated from lettuce.</title>
        <authorList>
            <person name="Kim E.B."/>
            <person name="Marco M.L."/>
            <person name="Williams T.R."/>
            <person name="You I.H."/>
        </authorList>
    </citation>
    <scope>NUCLEOTIDE SEQUENCE [LARGE SCALE GENOMIC DNA]</scope>
    <source>
        <strain evidence="2 3">TRW2</strain>
    </source>
</reference>
<protein>
    <submittedName>
        <fullName evidence="2">Uncharacterized protein</fullName>
    </submittedName>
</protein>
<organism evidence="2 3">
    <name type="scientific">Enterococcus plantarum</name>
    <dbReference type="NCBI Taxonomy" id="1077675"/>
    <lineage>
        <taxon>Bacteria</taxon>
        <taxon>Bacillati</taxon>
        <taxon>Bacillota</taxon>
        <taxon>Bacilli</taxon>
        <taxon>Lactobacillales</taxon>
        <taxon>Enterococcaceae</taxon>
        <taxon>Enterococcus</taxon>
    </lineage>
</organism>
<dbReference type="Proteomes" id="UP000249828">
    <property type="component" value="Unassembled WGS sequence"/>
</dbReference>
<keyword evidence="3" id="KW-1185">Reference proteome</keyword>
<dbReference type="AlphaFoldDB" id="A0A2W4BLC4"/>